<dbReference type="InterPro" id="IPR002938">
    <property type="entry name" value="FAD-bd"/>
</dbReference>
<gene>
    <name evidence="10" type="ORF">VTJ83DRAFT_3717</name>
</gene>
<evidence type="ECO:0000256" key="5">
    <source>
        <dbReference type="ARBA" id="ARBA00023002"/>
    </source>
</evidence>
<dbReference type="Gene3D" id="3.40.30.20">
    <property type="match status" value="1"/>
</dbReference>
<evidence type="ECO:0000256" key="1">
    <source>
        <dbReference type="ARBA" id="ARBA00001974"/>
    </source>
</evidence>
<dbReference type="SUPFAM" id="SSF52833">
    <property type="entry name" value="Thioredoxin-like"/>
    <property type="match status" value="1"/>
</dbReference>
<dbReference type="InterPro" id="IPR036188">
    <property type="entry name" value="FAD/NAD-bd_sf"/>
</dbReference>
<keyword evidence="7" id="KW-0812">Transmembrane</keyword>
<comment type="similarity">
    <text evidence="2">Belongs to the PheA/TfdB FAD monooxygenase family.</text>
</comment>
<dbReference type="InterPro" id="IPR050641">
    <property type="entry name" value="RIFMO-like"/>
</dbReference>
<evidence type="ECO:0000256" key="4">
    <source>
        <dbReference type="ARBA" id="ARBA00022827"/>
    </source>
</evidence>
<keyword evidence="4" id="KW-0274">FAD</keyword>
<evidence type="ECO:0000256" key="7">
    <source>
        <dbReference type="SAM" id="Phobius"/>
    </source>
</evidence>
<accession>A0ABR4DEX0</accession>
<evidence type="ECO:0000259" key="9">
    <source>
        <dbReference type="Pfam" id="PF07976"/>
    </source>
</evidence>
<feature type="transmembrane region" description="Helical" evidence="7">
    <location>
        <begin position="650"/>
        <end position="673"/>
    </location>
</feature>
<feature type="domain" description="FAD-binding" evidence="8">
    <location>
        <begin position="6"/>
        <end position="342"/>
    </location>
</feature>
<evidence type="ECO:0000259" key="8">
    <source>
        <dbReference type="Pfam" id="PF01494"/>
    </source>
</evidence>
<keyword evidence="5" id="KW-0560">Oxidoreductase</keyword>
<dbReference type="InterPro" id="IPR036249">
    <property type="entry name" value="Thioredoxin-like_sf"/>
</dbReference>
<evidence type="ECO:0000256" key="6">
    <source>
        <dbReference type="SAM" id="MobiDB-lite"/>
    </source>
</evidence>
<evidence type="ECO:0000313" key="10">
    <source>
        <dbReference type="EMBL" id="KAL2268871.1"/>
    </source>
</evidence>
<evidence type="ECO:0000256" key="2">
    <source>
        <dbReference type="ARBA" id="ARBA00007801"/>
    </source>
</evidence>
<dbReference type="Gene3D" id="3.50.50.60">
    <property type="entry name" value="FAD/NAD(P)-binding domain"/>
    <property type="match status" value="1"/>
</dbReference>
<feature type="domain" description="Phenol hydroxylase-like C-terminal dimerisation" evidence="9">
    <location>
        <begin position="591"/>
        <end position="640"/>
    </location>
</feature>
<dbReference type="GeneID" id="98124770"/>
<dbReference type="InterPro" id="IPR012941">
    <property type="entry name" value="Phe_hydrox_C_dim_dom"/>
</dbReference>
<evidence type="ECO:0000313" key="11">
    <source>
        <dbReference type="Proteomes" id="UP001600064"/>
    </source>
</evidence>
<dbReference type="Gene3D" id="3.30.70.2450">
    <property type="match status" value="1"/>
</dbReference>
<keyword evidence="3" id="KW-0285">Flavoprotein</keyword>
<dbReference type="EMBL" id="JAZGUE010000003">
    <property type="protein sequence ID" value="KAL2268871.1"/>
    <property type="molecule type" value="Genomic_DNA"/>
</dbReference>
<reference evidence="10 11" key="1">
    <citation type="journal article" date="2024" name="Commun. Biol.">
        <title>Comparative genomic analysis of thermophilic fungi reveals convergent evolutionary adaptations and gene losses.</title>
        <authorList>
            <person name="Steindorff A.S."/>
            <person name="Aguilar-Pontes M.V."/>
            <person name="Robinson A.J."/>
            <person name="Andreopoulos B."/>
            <person name="LaButti K."/>
            <person name="Kuo A."/>
            <person name="Mondo S."/>
            <person name="Riley R."/>
            <person name="Otillar R."/>
            <person name="Haridas S."/>
            <person name="Lipzen A."/>
            <person name="Grimwood J."/>
            <person name="Schmutz J."/>
            <person name="Clum A."/>
            <person name="Reid I.D."/>
            <person name="Moisan M.C."/>
            <person name="Butler G."/>
            <person name="Nguyen T.T.M."/>
            <person name="Dewar K."/>
            <person name="Conant G."/>
            <person name="Drula E."/>
            <person name="Henrissat B."/>
            <person name="Hansel C."/>
            <person name="Singer S."/>
            <person name="Hutchinson M.I."/>
            <person name="de Vries R.P."/>
            <person name="Natvig D.O."/>
            <person name="Powell A.J."/>
            <person name="Tsang A."/>
            <person name="Grigoriev I.V."/>
        </authorList>
    </citation>
    <scope>NUCLEOTIDE SEQUENCE [LARGE SCALE GENOMIC DNA]</scope>
    <source>
        <strain evidence="10 11">ATCC 22073</strain>
    </source>
</reference>
<dbReference type="Pfam" id="PF01494">
    <property type="entry name" value="FAD_binding_3"/>
    <property type="match status" value="1"/>
</dbReference>
<keyword evidence="7" id="KW-0472">Membrane</keyword>
<dbReference type="Pfam" id="PF07976">
    <property type="entry name" value="Phe_hydrox_dim"/>
    <property type="match status" value="1"/>
</dbReference>
<dbReference type="PANTHER" id="PTHR43004">
    <property type="entry name" value="TRK SYSTEM POTASSIUM UPTAKE PROTEIN"/>
    <property type="match status" value="1"/>
</dbReference>
<feature type="compositionally biased region" description="Low complexity" evidence="6">
    <location>
        <begin position="492"/>
        <end position="509"/>
    </location>
</feature>
<comment type="cofactor">
    <cofactor evidence="1">
        <name>FAD</name>
        <dbReference type="ChEBI" id="CHEBI:57692"/>
    </cofactor>
</comment>
<dbReference type="PRINTS" id="PR00420">
    <property type="entry name" value="RNGMNOXGNASE"/>
</dbReference>
<dbReference type="PANTHER" id="PTHR43004:SF19">
    <property type="entry name" value="BINDING MONOOXYGENASE, PUTATIVE (JCVI)-RELATED"/>
    <property type="match status" value="1"/>
</dbReference>
<evidence type="ECO:0000256" key="3">
    <source>
        <dbReference type="ARBA" id="ARBA00022630"/>
    </source>
</evidence>
<organism evidence="10 11">
    <name type="scientific">Remersonia thermophila</name>
    <dbReference type="NCBI Taxonomy" id="72144"/>
    <lineage>
        <taxon>Eukaryota</taxon>
        <taxon>Fungi</taxon>
        <taxon>Dikarya</taxon>
        <taxon>Ascomycota</taxon>
        <taxon>Pezizomycotina</taxon>
        <taxon>Sordariomycetes</taxon>
        <taxon>Sordariomycetidae</taxon>
        <taxon>Sordariales</taxon>
        <taxon>Sordariales incertae sedis</taxon>
        <taxon>Remersonia</taxon>
    </lineage>
</organism>
<evidence type="ECO:0008006" key="12">
    <source>
        <dbReference type="Google" id="ProtNLM"/>
    </source>
</evidence>
<sequence length="697" mass="74087">MAAPFDVDVLIVGAGPVGTALALELALHGVSFRIVDRLAERNDKSRSLVVQPRTLELLSRHGAADAMMARGRILAGGSAYVDGRLASRLDLDDLGTTDTEFPLPLNVSQVETERFLDECLARHGARVERPVAASDIVQDAAGVTVTLTHLAAAAAATTTTASTIRARYVVGCDGAHSAVRHASAAMRFPGAAYPQGFVLCDARLSEGSNLPRDRLLLFLAGTDLLAVLPIDGEHVRVVASERAGSSSSFSSSSSDNDDAGAPSLGRLQAHFARMTPPGSGHLRDAAWLARFRLHRRIVTRYRDGRLLVAGDAAHIHSPAGGQGMNAGIQDAVNLGWKLAAAVALESSGFGPKRPGLFSSEAAAAAAAAAASALLDTYDLERRPVGEDLIRGTDRLFAFLGATPAWLVPLRDAAIRHVVPRAVRGADRRRRFFSFLSNLGISYRGRTRYVGEAPGLAAGGRALQGGDRLVDGRVWAWEEEEEEVEEDRGRGQGAAQQQQQKQQQQQQQKQLRQTSLQRVCAGRKHHLLLFAAPGDESDEDKRDALRRAAEAVADACWAEVEAHYVATIAVSAASAAAAAAAAEVVRRARWYADLEGTLRGKLGFPPGEAGYVLVRPDGYVAHVGPLARLDALLGFLEGYLVLADARPVRSWWAWLAPVAPMAPVAWAAVALVAVKMLAARLGRGGGDEGGRGWTRPAS</sequence>
<proteinExistence type="inferred from homology"/>
<keyword evidence="11" id="KW-1185">Reference proteome</keyword>
<feature type="region of interest" description="Disordered" evidence="6">
    <location>
        <begin position="480"/>
        <end position="509"/>
    </location>
</feature>
<dbReference type="InterPro" id="IPR038220">
    <property type="entry name" value="PHOX_C_sf"/>
</dbReference>
<name>A0ABR4DEX0_9PEZI</name>
<dbReference type="SUPFAM" id="SSF51905">
    <property type="entry name" value="FAD/NAD(P)-binding domain"/>
    <property type="match status" value="1"/>
</dbReference>
<keyword evidence="7" id="KW-1133">Transmembrane helix</keyword>
<comment type="caution">
    <text evidence="10">The sequence shown here is derived from an EMBL/GenBank/DDBJ whole genome shotgun (WGS) entry which is preliminary data.</text>
</comment>
<dbReference type="Proteomes" id="UP001600064">
    <property type="component" value="Unassembled WGS sequence"/>
</dbReference>
<protein>
    <recommendedName>
        <fullName evidence="12">FAD-binding domain-containing protein</fullName>
    </recommendedName>
</protein>
<dbReference type="RefSeq" id="XP_070867595.1">
    <property type="nucleotide sequence ID" value="XM_071010126.1"/>
</dbReference>